<dbReference type="SUPFAM" id="SSF53448">
    <property type="entry name" value="Nucleotide-diphospho-sugar transferases"/>
    <property type="match status" value="1"/>
</dbReference>
<dbReference type="InterPro" id="IPR029044">
    <property type="entry name" value="Nucleotide-diphossugar_trans"/>
</dbReference>
<proteinExistence type="predicted"/>
<sequence length="459" mass="50692">MRCGGPLQAFGLRRGRALRRGFLRLLRGRGRELPRPARGPPLPLRAWRGRLPRRRRLNRRQAERHGHPPRHPQRPAPARQEPAGSARVALPSLYSARPDLTPPRRLPLPRRAQGPPRRARRRLAPPAEDEGEAAEDTEHAPRLRRLPAGASGPVLPPGGGEPAAPDQRLPASRDPVKFSVVIVNYHSWPLTLACVASLRATGREDVEILIVDNDAETVPDLPPGVNLARSGENLGLTRAWNRAIPQTTGEFVVLLNPDTLVEEDFFGQMEAFFEGEPSAGVAGPRILDADGELQLSARREISLLSGLLGRTSLLTRLFPKSPLVKNQFPALEELADPTKVDWVSGACMAVRRETLRDISPLDERFFLYFEDADLCRRAREAGWPVFYLPDVEVLHQTGGSSRSKPKAIWLLHKSAFLYHRKHGPHGPMSLYSAVILAGLAARALAKLLTSAAGRVLEKT</sequence>
<evidence type="ECO:0000313" key="3">
    <source>
        <dbReference type="Proteomes" id="UP000501452"/>
    </source>
</evidence>
<organism evidence="2 3">
    <name type="scientific">Rubrobacter tropicus</name>
    <dbReference type="NCBI Taxonomy" id="2653851"/>
    <lineage>
        <taxon>Bacteria</taxon>
        <taxon>Bacillati</taxon>
        <taxon>Actinomycetota</taxon>
        <taxon>Rubrobacteria</taxon>
        <taxon>Rubrobacterales</taxon>
        <taxon>Rubrobacteraceae</taxon>
        <taxon>Rubrobacter</taxon>
    </lineage>
</organism>
<keyword evidence="2" id="KW-0808">Transferase</keyword>
<dbReference type="CDD" id="cd04186">
    <property type="entry name" value="GT_2_like_c"/>
    <property type="match status" value="1"/>
</dbReference>
<feature type="compositionally biased region" description="Basic residues" evidence="1">
    <location>
        <begin position="47"/>
        <end position="59"/>
    </location>
</feature>
<evidence type="ECO:0000313" key="2">
    <source>
        <dbReference type="EMBL" id="QIN84227.1"/>
    </source>
</evidence>
<dbReference type="AlphaFoldDB" id="A0A6G8QD96"/>
<dbReference type="GO" id="GO:0016740">
    <property type="term" value="F:transferase activity"/>
    <property type="evidence" value="ECO:0007669"/>
    <property type="project" value="UniProtKB-KW"/>
</dbReference>
<dbReference type="PANTHER" id="PTHR43179:SF7">
    <property type="entry name" value="RHAMNOSYLTRANSFERASE WBBL"/>
    <property type="match status" value="1"/>
</dbReference>
<dbReference type="PANTHER" id="PTHR43179">
    <property type="entry name" value="RHAMNOSYLTRANSFERASE WBBL"/>
    <property type="match status" value="1"/>
</dbReference>
<gene>
    <name evidence="2" type="ORF">GBA63_17380</name>
</gene>
<keyword evidence="3" id="KW-1185">Reference proteome</keyword>
<protein>
    <submittedName>
        <fullName evidence="2">Glycosyltransferase</fullName>
    </submittedName>
</protein>
<name>A0A6G8QD96_9ACTN</name>
<reference evidence="2 3" key="1">
    <citation type="submission" date="2019-10" db="EMBL/GenBank/DDBJ databases">
        <title>Rubrobacter sp nov SCSIO 52090 isolated from a deep-sea sediment in the South China Sea.</title>
        <authorList>
            <person name="Chen R.W."/>
        </authorList>
    </citation>
    <scope>NUCLEOTIDE SEQUENCE [LARGE SCALE GENOMIC DNA]</scope>
    <source>
        <strain evidence="2 3">SCSIO 52909</strain>
    </source>
</reference>
<dbReference type="Proteomes" id="UP000501452">
    <property type="component" value="Chromosome"/>
</dbReference>
<dbReference type="Gene3D" id="3.90.550.10">
    <property type="entry name" value="Spore Coat Polysaccharide Biosynthesis Protein SpsA, Chain A"/>
    <property type="match status" value="1"/>
</dbReference>
<evidence type="ECO:0000256" key="1">
    <source>
        <dbReference type="SAM" id="MobiDB-lite"/>
    </source>
</evidence>
<dbReference type="Pfam" id="PF13641">
    <property type="entry name" value="Glyco_tranf_2_3"/>
    <property type="match status" value="1"/>
</dbReference>
<dbReference type="EMBL" id="CP045119">
    <property type="protein sequence ID" value="QIN84227.1"/>
    <property type="molecule type" value="Genomic_DNA"/>
</dbReference>
<accession>A0A6G8QD96</accession>
<feature type="region of interest" description="Disordered" evidence="1">
    <location>
        <begin position="31"/>
        <end position="171"/>
    </location>
</feature>
<dbReference type="KEGG" id="rub:GBA63_17380"/>